<keyword evidence="5" id="KW-0813">Transport</keyword>
<evidence type="ECO:0000256" key="10">
    <source>
        <dbReference type="ARBA" id="ARBA00023136"/>
    </source>
</evidence>
<comment type="similarity">
    <text evidence="4">Belongs to the adaptor complexes small subunit family.</text>
</comment>
<dbReference type="InterPro" id="IPR014476">
    <property type="entry name" value="AHL15-29"/>
</dbReference>
<evidence type="ECO:0000256" key="13">
    <source>
        <dbReference type="ARBA" id="ARBA00023329"/>
    </source>
</evidence>
<dbReference type="GO" id="GO:0016482">
    <property type="term" value="P:cytosolic transport"/>
    <property type="evidence" value="ECO:0007669"/>
    <property type="project" value="UniProtKB-ARBA"/>
</dbReference>
<dbReference type="CDD" id="cd14831">
    <property type="entry name" value="AP1_sigma"/>
    <property type="match status" value="1"/>
</dbReference>
<feature type="region of interest" description="Disordered" evidence="17">
    <location>
        <begin position="216"/>
        <end position="251"/>
    </location>
</feature>
<dbReference type="GO" id="GO:0005829">
    <property type="term" value="C:cytosol"/>
    <property type="evidence" value="ECO:0007669"/>
    <property type="project" value="GOC"/>
</dbReference>
<evidence type="ECO:0000256" key="4">
    <source>
        <dbReference type="ARBA" id="ARBA00006972"/>
    </source>
</evidence>
<dbReference type="GO" id="GO:0006886">
    <property type="term" value="P:intracellular protein transport"/>
    <property type="evidence" value="ECO:0007669"/>
    <property type="project" value="InterPro"/>
</dbReference>
<evidence type="ECO:0000256" key="17">
    <source>
        <dbReference type="SAM" id="MobiDB-lite"/>
    </source>
</evidence>
<dbReference type="InterPro" id="IPR000804">
    <property type="entry name" value="Clathrin_sm-chain_CS"/>
</dbReference>
<feature type="compositionally biased region" description="Low complexity" evidence="17">
    <location>
        <begin position="224"/>
        <end position="239"/>
    </location>
</feature>
<evidence type="ECO:0000256" key="12">
    <source>
        <dbReference type="ARBA" id="ARBA00023242"/>
    </source>
</evidence>
<evidence type="ECO:0000256" key="15">
    <source>
        <dbReference type="ARBA" id="ARBA00066271"/>
    </source>
</evidence>
<accession>A0A7G2F3F6</accession>
<proteinExistence type="inferred from homology"/>
<evidence type="ECO:0000256" key="8">
    <source>
        <dbReference type="ARBA" id="ARBA00023034"/>
    </source>
</evidence>
<keyword evidence="13" id="KW-0968">Cytoplasmic vesicle</keyword>
<evidence type="ECO:0000256" key="11">
    <source>
        <dbReference type="ARBA" id="ARBA00023163"/>
    </source>
</evidence>
<evidence type="ECO:0000256" key="6">
    <source>
        <dbReference type="ARBA" id="ARBA00022927"/>
    </source>
</evidence>
<keyword evidence="10" id="KW-0472">Membrane</keyword>
<evidence type="ECO:0000256" key="14">
    <source>
        <dbReference type="ARBA" id="ARBA00058887"/>
    </source>
</evidence>
<keyword evidence="9" id="KW-0238">DNA-binding</keyword>
<keyword evidence="12" id="KW-0539">Nucleus</keyword>
<evidence type="ECO:0000256" key="5">
    <source>
        <dbReference type="ARBA" id="ARBA00022448"/>
    </source>
</evidence>
<dbReference type="InterPro" id="IPR022775">
    <property type="entry name" value="AP_mu_sigma_su"/>
</dbReference>
<feature type="region of interest" description="Disordered" evidence="17">
    <location>
        <begin position="1"/>
        <end position="87"/>
    </location>
</feature>
<keyword evidence="6" id="KW-0653">Protein transport</keyword>
<gene>
    <name evidence="19" type="ORF">AT9943_LOCUS17580</name>
</gene>
<name>A0A7G2F3F6_ARATH</name>
<dbReference type="GO" id="GO:0030121">
    <property type="term" value="C:AP-1 adaptor complex"/>
    <property type="evidence" value="ECO:0007669"/>
    <property type="project" value="InterPro"/>
</dbReference>
<feature type="compositionally biased region" description="Basic and acidic residues" evidence="17">
    <location>
        <begin position="14"/>
        <end position="23"/>
    </location>
</feature>
<dbReference type="GO" id="GO:0035615">
    <property type="term" value="F:clathrin adaptor activity"/>
    <property type="evidence" value="ECO:0007669"/>
    <property type="project" value="InterPro"/>
</dbReference>
<keyword evidence="7" id="KW-0805">Transcription regulation</keyword>
<evidence type="ECO:0000259" key="18">
    <source>
        <dbReference type="PROSITE" id="PS51742"/>
    </source>
</evidence>
<dbReference type="InterPro" id="IPR044733">
    <property type="entry name" value="AP1_sigma"/>
</dbReference>
<feature type="compositionally biased region" description="Polar residues" evidence="17">
    <location>
        <begin position="240"/>
        <end position="251"/>
    </location>
</feature>
<dbReference type="AlphaFoldDB" id="A0A7G2F3F6"/>
<dbReference type="PANTHER" id="PTHR31100:SF16">
    <property type="entry name" value="AT-HOOK MOTIF NUCLEAR-LOCALIZED PROTEIN 25"/>
    <property type="match status" value="1"/>
</dbReference>
<evidence type="ECO:0000256" key="1">
    <source>
        <dbReference type="ARBA" id="ARBA00004123"/>
    </source>
</evidence>
<dbReference type="InterPro" id="IPR011012">
    <property type="entry name" value="Longin-like_dom_sf"/>
</dbReference>
<dbReference type="PROSITE" id="PS00989">
    <property type="entry name" value="CLAT_ADAPTOR_S"/>
    <property type="match status" value="1"/>
</dbReference>
<organism evidence="19 20">
    <name type="scientific">Arabidopsis thaliana</name>
    <name type="common">Mouse-ear cress</name>
    <dbReference type="NCBI Taxonomy" id="3702"/>
    <lineage>
        <taxon>Eukaryota</taxon>
        <taxon>Viridiplantae</taxon>
        <taxon>Streptophyta</taxon>
        <taxon>Embryophyta</taxon>
        <taxon>Tracheophyta</taxon>
        <taxon>Spermatophyta</taxon>
        <taxon>Magnoliopsida</taxon>
        <taxon>eudicotyledons</taxon>
        <taxon>Gunneridae</taxon>
        <taxon>Pentapetalae</taxon>
        <taxon>rosids</taxon>
        <taxon>malvids</taxon>
        <taxon>Brassicales</taxon>
        <taxon>Brassicaceae</taxon>
        <taxon>Camelineae</taxon>
        <taxon>Arabidopsis</taxon>
    </lineage>
</organism>
<feature type="compositionally biased region" description="Low complexity" evidence="17">
    <location>
        <begin position="44"/>
        <end position="72"/>
    </location>
</feature>
<dbReference type="FunFam" id="3.30.450.60:FF:000007">
    <property type="entry name" value="AP complex subunit sigma"/>
    <property type="match status" value="1"/>
</dbReference>
<reference evidence="19 20" key="1">
    <citation type="submission" date="2020-09" db="EMBL/GenBank/DDBJ databases">
        <authorList>
            <person name="Ashkenazy H."/>
        </authorList>
    </citation>
    <scope>NUCLEOTIDE SEQUENCE [LARGE SCALE GENOMIC DNA]</scope>
    <source>
        <strain evidence="20">cv. Cdm-0</strain>
    </source>
</reference>
<dbReference type="Gene3D" id="3.30.450.60">
    <property type="match status" value="1"/>
</dbReference>
<dbReference type="CDD" id="cd11378">
    <property type="entry name" value="DUF296"/>
    <property type="match status" value="1"/>
</dbReference>
<keyword evidence="11" id="KW-0804">Transcription</keyword>
<evidence type="ECO:0000256" key="16">
    <source>
        <dbReference type="ARBA" id="ARBA00082295"/>
    </source>
</evidence>
<sequence>MSSYMHPLLGQELHLQRPEDSRTPPDQNNMELNRSEADEAKAETTPTGGATSSATASGSSSGRRPRGRPAGSKNKPKPPTIITRDSPNVLRSHVLEVTSGSDISEAVSTYATRRGCGVCIISGTGAVTNVTIRQPAAPAGGGVITLHGRFEILSLTGTALPPPAPPGAGGLTVYLAGGQGQVVGGNVAGSLIASGPVVLMAASFANAVYDRLPIEEEETPPPRTTGVQQQQPEASQSSEVTGSGAQACESNLQGGNGGGGVAFYNLGMNMNNFQFSGGDIYVRKNGVVMRIGSPMFHESENLVGDGVKAPPQRERDEIGEEVGGETNVICPVLSYEIMIHFVLLVSRQGKVRLIKWYSPYAQKERSKVIRELSGVILNRGPKLCNFVEWRGYKVVYKRYASLYFCMCIDQEDNELEVLEIIHHYVEILDRYFGSVCELDLIFNFHKAYYILDELLIAGELQESSKKTVARIISAQDQLVEVAKEEASSISNIIAQATNR</sequence>
<evidence type="ECO:0000256" key="3">
    <source>
        <dbReference type="ARBA" id="ARBA00004555"/>
    </source>
</evidence>
<comment type="subcellular location">
    <subcellularLocation>
        <location evidence="2">Cytoplasmic vesicle</location>
        <location evidence="2">Clathrin-coated vesicle membrane</location>
        <topology evidence="2">Peripheral membrane protein</topology>
        <orientation evidence="2">Cytoplasmic side</orientation>
    </subcellularLocation>
    <subcellularLocation>
        <location evidence="3">Golgi apparatus</location>
    </subcellularLocation>
    <subcellularLocation>
        <location evidence="1">Nucleus</location>
    </subcellularLocation>
</comment>
<dbReference type="Proteomes" id="UP000516314">
    <property type="component" value="Chromosome 4"/>
</dbReference>
<comment type="subunit">
    <text evidence="15">Adaptor protein complex 1 (AP-1) is a heterotetramer composed of two large adaptins (gamma-type subunit and beta-type subunit), a medium adaptin (mu-type subunit) and a small adaptin (sigma-type subunit).</text>
</comment>
<evidence type="ECO:0000313" key="19">
    <source>
        <dbReference type="EMBL" id="CAD5330021.1"/>
    </source>
</evidence>
<dbReference type="FunFam" id="3.30.1330.80:FF:000002">
    <property type="entry name" value="AT-hook motif nuclear-localized protein"/>
    <property type="match status" value="1"/>
</dbReference>
<dbReference type="GO" id="GO:0003680">
    <property type="term" value="F:minor groove of adenine-thymine-rich DNA binding"/>
    <property type="evidence" value="ECO:0007669"/>
    <property type="project" value="InterPro"/>
</dbReference>
<dbReference type="SUPFAM" id="SSF64356">
    <property type="entry name" value="SNARE-like"/>
    <property type="match status" value="1"/>
</dbReference>
<protein>
    <recommendedName>
        <fullName evidence="16">Adaptor AP-1 19 kDa protein</fullName>
    </recommendedName>
</protein>
<dbReference type="SUPFAM" id="SSF117856">
    <property type="entry name" value="AF0104/ALDC/Ptd012-like"/>
    <property type="match status" value="1"/>
</dbReference>
<dbReference type="InterPro" id="IPR005175">
    <property type="entry name" value="PPC_dom"/>
</dbReference>
<evidence type="ECO:0000256" key="9">
    <source>
        <dbReference type="ARBA" id="ARBA00023125"/>
    </source>
</evidence>
<dbReference type="Gene3D" id="3.30.1330.80">
    <property type="entry name" value="Hypothetical protein, similar to alpha- acetolactate decarboxylase, domain 2"/>
    <property type="match status" value="1"/>
</dbReference>
<evidence type="ECO:0000313" key="20">
    <source>
        <dbReference type="Proteomes" id="UP000516314"/>
    </source>
</evidence>
<comment type="function">
    <text evidence="14">Subunit of clathrin-associated adaptor protein complex 1 that plays a role in protein sorting at the trans-Golgi network and early endosomes (TGN/EE). The AP complexes mediate the recruitment of clathrin to membranes and the recognition of sorting signals within the cytosolic tails of transmembrane cargo molecules.</text>
</comment>
<dbReference type="Pfam" id="PF01217">
    <property type="entry name" value="Clat_adaptor_s"/>
    <property type="match status" value="1"/>
</dbReference>
<dbReference type="EMBL" id="LR881469">
    <property type="protein sequence ID" value="CAD5330021.1"/>
    <property type="molecule type" value="Genomic_DNA"/>
</dbReference>
<dbReference type="GO" id="GO:0005634">
    <property type="term" value="C:nucleus"/>
    <property type="evidence" value="ECO:0007669"/>
    <property type="project" value="UniProtKB-SubCell"/>
</dbReference>
<evidence type="ECO:0000256" key="2">
    <source>
        <dbReference type="ARBA" id="ARBA00004145"/>
    </source>
</evidence>
<feature type="compositionally biased region" description="Basic and acidic residues" evidence="17">
    <location>
        <begin position="33"/>
        <end position="42"/>
    </location>
</feature>
<evidence type="ECO:0000256" key="7">
    <source>
        <dbReference type="ARBA" id="ARBA00023015"/>
    </source>
</evidence>
<keyword evidence="8" id="KW-0333">Golgi apparatus</keyword>
<dbReference type="PANTHER" id="PTHR31100">
    <property type="entry name" value="AT-HOOK MOTIF NUCLEAR-LOCALIZED PROTEIN 15"/>
    <property type="match status" value="1"/>
</dbReference>
<dbReference type="PROSITE" id="PS51742">
    <property type="entry name" value="PPC"/>
    <property type="match status" value="1"/>
</dbReference>
<dbReference type="Pfam" id="PF03479">
    <property type="entry name" value="PCC"/>
    <property type="match status" value="1"/>
</dbReference>
<feature type="domain" description="PPC" evidence="18">
    <location>
        <begin position="87"/>
        <end position="233"/>
    </location>
</feature>